<reference evidence="12" key="1">
    <citation type="journal article" date="2024" name="IScience">
        <title>Strigolactones Initiate the Formation of Haustorium-like Structures in Castilleja.</title>
        <authorList>
            <person name="Buerger M."/>
            <person name="Peterson D."/>
            <person name="Chory J."/>
        </authorList>
    </citation>
    <scope>NUCLEOTIDE SEQUENCE [LARGE SCALE GENOMIC DNA]</scope>
</reference>
<sequence length="362" mass="40435">MGEITSVIIVGGGPSGLSTAAYLHHLSIPYTLLEREDCFASLWQKYTYDRVHLHLAKRFSQLPLMPIPSNYPTYLSRTLFLRYLNDYVSHFEIAPKYARKVEMASFDGLEWEVGVRNLDSGDFEVYRSRFLVVATGDACDVSIPEVDGLGSFPGEFMPVQEWQEIALDLANCGAKTSIVVRSSMHVISRGMAYAGLVLLKYLPLNWVDSIVTMMSKVVYGDLTKYGIQRPEEGPFALKVKSGKYPVIDCGTLHKIKSGEVQVLPAGIKSINGSEVCFENGKEYPFEVIIFATGFKRSTKEWLRSDDDLLNDDGFPKKTFPADHWKGGENGVYFVGLARRGLYGAAMDAQNIAHHINNLISYT</sequence>
<dbReference type="AlphaFoldDB" id="A0ABD3BSF6"/>
<comment type="caution">
    <text evidence="11">The sequence shown here is derived from an EMBL/GenBank/DDBJ whole genome shotgun (WGS) entry which is preliminary data.</text>
</comment>
<organism evidence="11 12">
    <name type="scientific">Castilleja foliolosa</name>
    <dbReference type="NCBI Taxonomy" id="1961234"/>
    <lineage>
        <taxon>Eukaryota</taxon>
        <taxon>Viridiplantae</taxon>
        <taxon>Streptophyta</taxon>
        <taxon>Embryophyta</taxon>
        <taxon>Tracheophyta</taxon>
        <taxon>Spermatophyta</taxon>
        <taxon>Magnoliopsida</taxon>
        <taxon>eudicotyledons</taxon>
        <taxon>Gunneridae</taxon>
        <taxon>Pentapetalae</taxon>
        <taxon>asterids</taxon>
        <taxon>lamiids</taxon>
        <taxon>Lamiales</taxon>
        <taxon>Orobanchaceae</taxon>
        <taxon>Pedicularideae</taxon>
        <taxon>Castillejinae</taxon>
        <taxon>Castilleja</taxon>
    </lineage>
</organism>
<proteinExistence type="inferred from homology"/>
<dbReference type="PANTHER" id="PTHR43539">
    <property type="entry name" value="FLAVIN-BINDING MONOOXYGENASE-LIKE PROTEIN (AFU_ORTHOLOGUE AFUA_4G09220)"/>
    <property type="match status" value="1"/>
</dbReference>
<keyword evidence="6" id="KW-0521">NADP</keyword>
<evidence type="ECO:0000256" key="3">
    <source>
        <dbReference type="ARBA" id="ARBA00009183"/>
    </source>
</evidence>
<dbReference type="Proteomes" id="UP001632038">
    <property type="component" value="Unassembled WGS sequence"/>
</dbReference>
<comment type="similarity">
    <text evidence="3">Belongs to the FMO family.</text>
</comment>
<evidence type="ECO:0000313" key="11">
    <source>
        <dbReference type="EMBL" id="KAL3620204.1"/>
    </source>
</evidence>
<evidence type="ECO:0000256" key="8">
    <source>
        <dbReference type="ARBA" id="ARBA00023070"/>
    </source>
</evidence>
<evidence type="ECO:0000256" key="4">
    <source>
        <dbReference type="ARBA" id="ARBA00022630"/>
    </source>
</evidence>
<keyword evidence="8" id="KW-0073">Auxin biosynthesis</keyword>
<keyword evidence="7" id="KW-0560">Oxidoreductase</keyword>
<evidence type="ECO:0000256" key="7">
    <source>
        <dbReference type="ARBA" id="ARBA00023002"/>
    </source>
</evidence>
<comment type="catalytic activity">
    <reaction evidence="10">
        <text>indole-3-pyruvate + NADPH + O2 + H(+) = (indol-3-yl)acetate + CO2 + NADP(+) + H2O</text>
        <dbReference type="Rhea" id="RHEA:34331"/>
        <dbReference type="ChEBI" id="CHEBI:15377"/>
        <dbReference type="ChEBI" id="CHEBI:15378"/>
        <dbReference type="ChEBI" id="CHEBI:15379"/>
        <dbReference type="ChEBI" id="CHEBI:16526"/>
        <dbReference type="ChEBI" id="CHEBI:17640"/>
        <dbReference type="ChEBI" id="CHEBI:30854"/>
        <dbReference type="ChEBI" id="CHEBI:57783"/>
        <dbReference type="ChEBI" id="CHEBI:58349"/>
        <dbReference type="EC" id="1.14.13.168"/>
    </reaction>
</comment>
<keyword evidence="5" id="KW-0274">FAD</keyword>
<comment type="pathway">
    <text evidence="2">Plant hormone metabolism; auxin biosynthesis.</text>
</comment>
<dbReference type="InterPro" id="IPR036188">
    <property type="entry name" value="FAD/NAD-bd_sf"/>
</dbReference>
<evidence type="ECO:0000256" key="5">
    <source>
        <dbReference type="ARBA" id="ARBA00022827"/>
    </source>
</evidence>
<dbReference type="Gene3D" id="3.50.50.60">
    <property type="entry name" value="FAD/NAD(P)-binding domain"/>
    <property type="match status" value="1"/>
</dbReference>
<dbReference type="GO" id="GO:0009851">
    <property type="term" value="P:auxin biosynthetic process"/>
    <property type="evidence" value="ECO:0007669"/>
    <property type="project" value="UniProtKB-KW"/>
</dbReference>
<gene>
    <name evidence="11" type="ORF">CASFOL_035116</name>
</gene>
<evidence type="ECO:0000256" key="9">
    <source>
        <dbReference type="ARBA" id="ARBA00039148"/>
    </source>
</evidence>
<name>A0ABD3BSF6_9LAMI</name>
<evidence type="ECO:0000256" key="10">
    <source>
        <dbReference type="ARBA" id="ARBA00047707"/>
    </source>
</evidence>
<dbReference type="EMBL" id="JAVIJP010000066">
    <property type="protein sequence ID" value="KAL3620204.1"/>
    <property type="molecule type" value="Genomic_DNA"/>
</dbReference>
<dbReference type="EC" id="1.14.13.168" evidence="9"/>
<dbReference type="PANTHER" id="PTHR43539:SF42">
    <property type="entry name" value="OS01G0273800 PROTEIN"/>
    <property type="match status" value="1"/>
</dbReference>
<accession>A0ABD3BSF6</accession>
<evidence type="ECO:0000256" key="2">
    <source>
        <dbReference type="ARBA" id="ARBA00004814"/>
    </source>
</evidence>
<evidence type="ECO:0000256" key="6">
    <source>
        <dbReference type="ARBA" id="ARBA00022857"/>
    </source>
</evidence>
<dbReference type="InterPro" id="IPR050982">
    <property type="entry name" value="Auxin_biosynth/cation_transpt"/>
</dbReference>
<dbReference type="GO" id="GO:0103075">
    <property type="term" value="F:indole-3-pyruvate monooxygenase activity"/>
    <property type="evidence" value="ECO:0007669"/>
    <property type="project" value="UniProtKB-EC"/>
</dbReference>
<dbReference type="Pfam" id="PF13738">
    <property type="entry name" value="Pyr_redox_3"/>
    <property type="match status" value="1"/>
</dbReference>
<evidence type="ECO:0000313" key="12">
    <source>
        <dbReference type="Proteomes" id="UP001632038"/>
    </source>
</evidence>
<dbReference type="SUPFAM" id="SSF51905">
    <property type="entry name" value="FAD/NAD(P)-binding domain"/>
    <property type="match status" value="2"/>
</dbReference>
<comment type="cofactor">
    <cofactor evidence="1">
        <name>FAD</name>
        <dbReference type="ChEBI" id="CHEBI:57692"/>
    </cofactor>
</comment>
<keyword evidence="4" id="KW-0285">Flavoprotein</keyword>
<keyword evidence="12" id="KW-1185">Reference proteome</keyword>
<protein>
    <recommendedName>
        <fullName evidence="9">indole-3-pyruvate monooxygenase</fullName>
        <ecNumber evidence="9">1.14.13.168</ecNumber>
    </recommendedName>
</protein>
<evidence type="ECO:0000256" key="1">
    <source>
        <dbReference type="ARBA" id="ARBA00001974"/>
    </source>
</evidence>